<dbReference type="EMBL" id="JBHLYW010000009">
    <property type="protein sequence ID" value="MFC0077863.1"/>
    <property type="molecule type" value="Genomic_DNA"/>
</dbReference>
<evidence type="ECO:0000256" key="2">
    <source>
        <dbReference type="ARBA" id="ARBA00023125"/>
    </source>
</evidence>
<dbReference type="InterPro" id="IPR009057">
    <property type="entry name" value="Homeodomain-like_sf"/>
</dbReference>
<accession>A0ABV6BS92</accession>
<keyword evidence="6" id="KW-1185">Reference proteome</keyword>
<dbReference type="Pfam" id="PF12833">
    <property type="entry name" value="HTH_18"/>
    <property type="match status" value="1"/>
</dbReference>
<keyword evidence="1" id="KW-0805">Transcription regulation</keyword>
<evidence type="ECO:0000313" key="6">
    <source>
        <dbReference type="Proteomes" id="UP001589734"/>
    </source>
</evidence>
<proteinExistence type="predicted"/>
<feature type="domain" description="HTH araC/xylS-type" evidence="4">
    <location>
        <begin position="191"/>
        <end position="289"/>
    </location>
</feature>
<dbReference type="PROSITE" id="PS01124">
    <property type="entry name" value="HTH_ARAC_FAMILY_2"/>
    <property type="match status" value="1"/>
</dbReference>
<dbReference type="InterPro" id="IPR020449">
    <property type="entry name" value="Tscrpt_reg_AraC-type_HTH"/>
</dbReference>
<evidence type="ECO:0000256" key="1">
    <source>
        <dbReference type="ARBA" id="ARBA00023015"/>
    </source>
</evidence>
<dbReference type="SMART" id="SM00342">
    <property type="entry name" value="HTH_ARAC"/>
    <property type="match status" value="1"/>
</dbReference>
<sequence length="294" mass="34443">MHNNNYQMSSSIPIFESHHKKLGLIPFNSNTLDVVNGEIFRHYIKVIFIPAGYSLTVDFNLYHTSSPALFFVNNNQHLDIHTANNEDAFLIHYNRDFYCIQIHDQEVACDGLLFNNIFEIPKVDLLEEELNAVSQLFGNINDELIFQDLSSEEMIRTYLKQIIIRATRQWKKQNLKNQYSNLITAEQDFFRNFSRLVDIHYKQKHSVADYAGLLNIAPKTISNKFHKLNLENPNEMIKNRIILEAKRLMLYSDLSIKEIAYELGYEDPAYFNRIFTQKAGKTPAVFKKEIKKQI</sequence>
<protein>
    <submittedName>
        <fullName evidence="5">Helix-turn-helix domain-containing protein</fullName>
    </submittedName>
</protein>
<dbReference type="PANTHER" id="PTHR43280:SF32">
    <property type="entry name" value="TRANSCRIPTIONAL REGULATORY PROTEIN"/>
    <property type="match status" value="1"/>
</dbReference>
<reference evidence="5 6" key="1">
    <citation type="submission" date="2024-09" db="EMBL/GenBank/DDBJ databases">
        <authorList>
            <person name="Sun Q."/>
            <person name="Mori K."/>
        </authorList>
    </citation>
    <scope>NUCLEOTIDE SEQUENCE [LARGE SCALE GENOMIC DNA]</scope>
    <source>
        <strain evidence="5 6">CGMCC 1.12926</strain>
    </source>
</reference>
<gene>
    <name evidence="5" type="ORF">ACFFLS_12505</name>
</gene>
<keyword evidence="2" id="KW-0238">DNA-binding</keyword>
<comment type="caution">
    <text evidence="5">The sequence shown here is derived from an EMBL/GenBank/DDBJ whole genome shotgun (WGS) entry which is preliminary data.</text>
</comment>
<dbReference type="InterPro" id="IPR018060">
    <property type="entry name" value="HTH_AraC"/>
</dbReference>
<dbReference type="Proteomes" id="UP001589734">
    <property type="component" value="Unassembled WGS sequence"/>
</dbReference>
<name>A0ABV6BS92_9FLAO</name>
<organism evidence="5 6">
    <name type="scientific">Flavobacterium procerum</name>
    <dbReference type="NCBI Taxonomy" id="1455569"/>
    <lineage>
        <taxon>Bacteria</taxon>
        <taxon>Pseudomonadati</taxon>
        <taxon>Bacteroidota</taxon>
        <taxon>Flavobacteriia</taxon>
        <taxon>Flavobacteriales</taxon>
        <taxon>Flavobacteriaceae</taxon>
        <taxon>Flavobacterium</taxon>
    </lineage>
</organism>
<keyword evidence="3" id="KW-0804">Transcription</keyword>
<evidence type="ECO:0000313" key="5">
    <source>
        <dbReference type="EMBL" id="MFC0077863.1"/>
    </source>
</evidence>
<dbReference type="PRINTS" id="PR00032">
    <property type="entry name" value="HTHARAC"/>
</dbReference>
<dbReference type="SUPFAM" id="SSF46689">
    <property type="entry name" value="Homeodomain-like"/>
    <property type="match status" value="1"/>
</dbReference>
<dbReference type="Gene3D" id="1.10.10.60">
    <property type="entry name" value="Homeodomain-like"/>
    <property type="match status" value="1"/>
</dbReference>
<dbReference type="PANTHER" id="PTHR43280">
    <property type="entry name" value="ARAC-FAMILY TRANSCRIPTIONAL REGULATOR"/>
    <property type="match status" value="1"/>
</dbReference>
<evidence type="ECO:0000256" key="3">
    <source>
        <dbReference type="ARBA" id="ARBA00023163"/>
    </source>
</evidence>
<evidence type="ECO:0000259" key="4">
    <source>
        <dbReference type="PROSITE" id="PS01124"/>
    </source>
</evidence>